<dbReference type="InterPro" id="IPR017871">
    <property type="entry name" value="ABC_transporter-like_CS"/>
</dbReference>
<dbReference type="SUPFAM" id="SSF52540">
    <property type="entry name" value="P-loop containing nucleoside triphosphate hydrolases"/>
    <property type="match status" value="1"/>
</dbReference>
<dbReference type="Proteomes" id="UP001500740">
    <property type="component" value="Unassembled WGS sequence"/>
</dbReference>
<comment type="subcellular location">
    <subcellularLocation>
        <location evidence="1 8">Cell membrane</location>
        <topology evidence="1 8">Peripheral membrane protein</topology>
    </subcellularLocation>
</comment>
<evidence type="ECO:0000256" key="1">
    <source>
        <dbReference type="ARBA" id="ARBA00004202"/>
    </source>
</evidence>
<evidence type="ECO:0000256" key="3">
    <source>
        <dbReference type="ARBA" id="ARBA00022475"/>
    </source>
</evidence>
<comment type="similarity">
    <text evidence="8">Belongs to the ABC transporter superfamily. Energy-coupling factor EcfA family.</text>
</comment>
<reference evidence="11" key="1">
    <citation type="journal article" date="2019" name="Int. J. Syst. Evol. Microbiol.">
        <title>The Global Catalogue of Microorganisms (GCM) 10K type strain sequencing project: providing services to taxonomists for standard genome sequencing and annotation.</title>
        <authorList>
            <consortium name="The Broad Institute Genomics Platform"/>
            <consortium name="The Broad Institute Genome Sequencing Center for Infectious Disease"/>
            <person name="Wu L."/>
            <person name="Ma J."/>
        </authorList>
    </citation>
    <scope>NUCLEOTIDE SEQUENCE [LARGE SCALE GENOMIC DNA]</scope>
    <source>
        <strain evidence="11">JCM 14193</strain>
    </source>
</reference>
<evidence type="ECO:0000256" key="6">
    <source>
        <dbReference type="ARBA" id="ARBA00022967"/>
    </source>
</evidence>
<evidence type="ECO:0000259" key="9">
    <source>
        <dbReference type="PROSITE" id="PS50893"/>
    </source>
</evidence>
<keyword evidence="11" id="KW-1185">Reference proteome</keyword>
<sequence length="288" mass="32488">MDIIFKDVNYTYQPNTPFSHHALKTINLEIQSGSFIAIVGHTGSGKSTLLQHLNGLLKPTSGQISLGNTELPGATSKQLKDLRQQVGLVFQNPEHQLFEETVKKDLLFGPKNFGFNVKDVEKELNDVMEQVGLDHTVLERSPFELSGGQMRRVAIAGMLLVKPQVLVLDEPTAGLDPSGQKEMLQMFKALHEMKQHTIILVTHSMEDALNYAEQVVVMNQGQIECVNKPEDLMHNQERLRRIGLDIPEPIESIRYMKERLGLEWQEKEYTEEAISRTLIEYIKAGATS</sequence>
<dbReference type="RefSeq" id="WP_343784577.1">
    <property type="nucleotide sequence ID" value="NZ_BAAACZ010000028.1"/>
</dbReference>
<evidence type="ECO:0000256" key="2">
    <source>
        <dbReference type="ARBA" id="ARBA00022448"/>
    </source>
</evidence>
<evidence type="ECO:0000313" key="10">
    <source>
        <dbReference type="EMBL" id="GAA0470352.1"/>
    </source>
</evidence>
<dbReference type="InterPro" id="IPR050095">
    <property type="entry name" value="ECF_ABC_transporter_ATP-bd"/>
</dbReference>
<dbReference type="InterPro" id="IPR027417">
    <property type="entry name" value="P-loop_NTPase"/>
</dbReference>
<feature type="domain" description="ABC transporter" evidence="9">
    <location>
        <begin position="3"/>
        <end position="245"/>
    </location>
</feature>
<comment type="subunit">
    <text evidence="8">Forms a stable energy-coupling factor (ECF) transporter complex composed of 2 membrane-embedded substrate-binding proteins (S component), 2 ATP-binding proteins (A component) and 2 transmembrane proteins (T component).</text>
</comment>
<dbReference type="PANTHER" id="PTHR43553">
    <property type="entry name" value="HEAVY METAL TRANSPORTER"/>
    <property type="match status" value="1"/>
</dbReference>
<keyword evidence="2 8" id="KW-0813">Transport</keyword>
<proteinExistence type="inferred from homology"/>
<dbReference type="NCBIfam" id="TIGR04521">
    <property type="entry name" value="ECF_ATPase_2"/>
    <property type="match status" value="1"/>
</dbReference>
<dbReference type="PROSITE" id="PS50893">
    <property type="entry name" value="ABC_TRANSPORTER_2"/>
    <property type="match status" value="1"/>
</dbReference>
<keyword evidence="5 8" id="KW-0067">ATP-binding</keyword>
<dbReference type="SMART" id="SM00382">
    <property type="entry name" value="AAA"/>
    <property type="match status" value="1"/>
</dbReference>
<dbReference type="PROSITE" id="PS00211">
    <property type="entry name" value="ABC_TRANSPORTER_1"/>
    <property type="match status" value="1"/>
</dbReference>
<keyword evidence="3 8" id="KW-1003">Cell membrane</keyword>
<dbReference type="InterPro" id="IPR030946">
    <property type="entry name" value="EcfA2"/>
</dbReference>
<gene>
    <name evidence="10" type="ORF">GCM10008935_27810</name>
</gene>
<evidence type="ECO:0000256" key="8">
    <source>
        <dbReference type="RuleBase" id="RU365104"/>
    </source>
</evidence>
<dbReference type="Gene3D" id="3.40.50.300">
    <property type="entry name" value="P-loop containing nucleotide triphosphate hydrolases"/>
    <property type="match status" value="1"/>
</dbReference>
<dbReference type="CDD" id="cd03225">
    <property type="entry name" value="ABC_cobalt_CbiO_domain1"/>
    <property type="match status" value="1"/>
</dbReference>
<dbReference type="PANTHER" id="PTHR43553:SF27">
    <property type="entry name" value="ENERGY-COUPLING FACTOR TRANSPORTER ATP-BINDING PROTEIN ECFA2"/>
    <property type="match status" value="1"/>
</dbReference>
<dbReference type="InterPro" id="IPR003439">
    <property type="entry name" value="ABC_transporter-like_ATP-bd"/>
</dbReference>
<dbReference type="InterPro" id="IPR015856">
    <property type="entry name" value="ABC_transpr_CbiO/EcfA_su"/>
</dbReference>
<dbReference type="InterPro" id="IPR003593">
    <property type="entry name" value="AAA+_ATPase"/>
</dbReference>
<accession>A0ABP3K470</accession>
<name>A0ABP3K470_9BACI</name>
<keyword evidence="7 8" id="KW-0472">Membrane</keyword>
<organism evidence="10 11">
    <name type="scientific">Alkalibacillus silvisoli</name>
    <dbReference type="NCBI Taxonomy" id="392823"/>
    <lineage>
        <taxon>Bacteria</taxon>
        <taxon>Bacillati</taxon>
        <taxon>Bacillota</taxon>
        <taxon>Bacilli</taxon>
        <taxon>Bacillales</taxon>
        <taxon>Bacillaceae</taxon>
        <taxon>Alkalibacillus</taxon>
    </lineage>
</organism>
<dbReference type="GO" id="GO:0005524">
    <property type="term" value="F:ATP binding"/>
    <property type="evidence" value="ECO:0007669"/>
    <property type="project" value="UniProtKB-KW"/>
</dbReference>
<comment type="caution">
    <text evidence="10">The sequence shown here is derived from an EMBL/GenBank/DDBJ whole genome shotgun (WGS) entry which is preliminary data.</text>
</comment>
<dbReference type="Pfam" id="PF00005">
    <property type="entry name" value="ABC_tran"/>
    <property type="match status" value="1"/>
</dbReference>
<keyword evidence="6" id="KW-1278">Translocase</keyword>
<protein>
    <recommendedName>
        <fullName evidence="8">Energy-coupling factor transporter ATP-binding protein EcfA2</fullName>
        <ecNumber evidence="8">7.-.-.-</ecNumber>
    </recommendedName>
</protein>
<comment type="function">
    <text evidence="8">ATP-binding (A) component of a common energy-coupling factor (ECF) ABC-transporter complex.</text>
</comment>
<evidence type="ECO:0000256" key="7">
    <source>
        <dbReference type="ARBA" id="ARBA00023136"/>
    </source>
</evidence>
<dbReference type="EC" id="7.-.-.-" evidence="8"/>
<evidence type="ECO:0000256" key="4">
    <source>
        <dbReference type="ARBA" id="ARBA00022741"/>
    </source>
</evidence>
<evidence type="ECO:0000256" key="5">
    <source>
        <dbReference type="ARBA" id="ARBA00022840"/>
    </source>
</evidence>
<keyword evidence="4 8" id="KW-0547">Nucleotide-binding</keyword>
<evidence type="ECO:0000313" key="11">
    <source>
        <dbReference type="Proteomes" id="UP001500740"/>
    </source>
</evidence>
<dbReference type="EMBL" id="BAAACZ010000028">
    <property type="protein sequence ID" value="GAA0470352.1"/>
    <property type="molecule type" value="Genomic_DNA"/>
</dbReference>